<evidence type="ECO:0000256" key="3">
    <source>
        <dbReference type="ARBA" id="ARBA00022692"/>
    </source>
</evidence>
<dbReference type="EMBL" id="BPQH01000009">
    <property type="protein sequence ID" value="GJD50293.1"/>
    <property type="molecule type" value="Genomic_DNA"/>
</dbReference>
<comment type="subcellular location">
    <subcellularLocation>
        <location evidence="1">Cell membrane</location>
        <topology evidence="1">Multi-pass membrane protein</topology>
    </subcellularLocation>
</comment>
<sequence length="670" mass="71579">MLNNPIWTDPSLARHVRDDAPEGRALEVRDVLAFFRRRRARILACALAGAALGGLYTQLTPALYTARAQLVIDSKMPPLFAEPGGDPRAALDTGQIANQVAILKSEKVALMVIGQLGLRNDPEFGGAAARRGSWLWAVQERLAPVLAGLRSLLHRGDSDADGRPGASLEAERALIDTFNARLDIRRSGIAYALDIAFTSRDPQKAATIVNTVVEAFLREKMEARVEASRFATDWLNERVDRFRAQMNAAIRAVQEFRATHNYRIRRRSDRREEADASGGGQAAPPRVVAPADDEPGTLEELESAAETSRKVYESLLVVMAEAMQRQSAPVLDSRVITTATRPLHRSSPGLRITVPAGAAAGAGLFIGIGLAGLLLDGRTRTRRQLRSATGRDCIGWITRRRPRWGRVPAGGGRQGLDPAEQARLCAGLVDGLQWTRLALTAAGHAAPVRSIGLAAAVRPSGPTKAMAAVELARLYAAAGSRTLIVDAEITDPVISRTFAPDAVSGLFEAMSATGTRGPVEFGRIEGRAGEILRIEGSRHEGGRHEGVRQESCRNEAWRRSVVAVGDGCDLLPLVLDGPAPSLHWLGSPAMEALLTTLLGTYDVLIVDLPPVGATPGILALAPLLDGVVMVAEWGRTSTQALGEACATLEQSRARILGSVMTEADPGATNA</sequence>
<evidence type="ECO:0000256" key="7">
    <source>
        <dbReference type="SAM" id="Phobius"/>
    </source>
</evidence>
<evidence type="ECO:0000313" key="9">
    <source>
        <dbReference type="EMBL" id="GJD50293.1"/>
    </source>
</evidence>
<evidence type="ECO:0000256" key="4">
    <source>
        <dbReference type="ARBA" id="ARBA00022989"/>
    </source>
</evidence>
<dbReference type="PANTHER" id="PTHR32309:SF13">
    <property type="entry name" value="FERRIC ENTEROBACTIN TRANSPORT PROTEIN FEPE"/>
    <property type="match status" value="1"/>
</dbReference>
<organism evidence="9 10">
    <name type="scientific">Methylobacterium crusticola</name>
    <dbReference type="NCBI Taxonomy" id="1697972"/>
    <lineage>
        <taxon>Bacteria</taxon>
        <taxon>Pseudomonadati</taxon>
        <taxon>Pseudomonadota</taxon>
        <taxon>Alphaproteobacteria</taxon>
        <taxon>Hyphomicrobiales</taxon>
        <taxon>Methylobacteriaceae</taxon>
        <taxon>Methylobacterium</taxon>
    </lineage>
</organism>
<keyword evidence="2" id="KW-1003">Cell membrane</keyword>
<evidence type="ECO:0000256" key="6">
    <source>
        <dbReference type="SAM" id="MobiDB-lite"/>
    </source>
</evidence>
<feature type="domain" description="Polysaccharide chain length determinant N-terminal" evidence="8">
    <location>
        <begin position="27"/>
        <end position="114"/>
    </location>
</feature>
<dbReference type="InterPro" id="IPR027417">
    <property type="entry name" value="P-loop_NTPase"/>
</dbReference>
<feature type="transmembrane region" description="Helical" evidence="7">
    <location>
        <begin position="42"/>
        <end position="64"/>
    </location>
</feature>
<dbReference type="Gene3D" id="3.40.50.300">
    <property type="entry name" value="P-loop containing nucleotide triphosphate hydrolases"/>
    <property type="match status" value="1"/>
</dbReference>
<evidence type="ECO:0000256" key="2">
    <source>
        <dbReference type="ARBA" id="ARBA00022475"/>
    </source>
</evidence>
<dbReference type="Pfam" id="PF02706">
    <property type="entry name" value="Wzz"/>
    <property type="match status" value="1"/>
</dbReference>
<feature type="transmembrane region" description="Helical" evidence="7">
    <location>
        <begin position="352"/>
        <end position="375"/>
    </location>
</feature>
<reference evidence="9" key="2">
    <citation type="submission" date="2021-08" db="EMBL/GenBank/DDBJ databases">
        <authorList>
            <person name="Tani A."/>
            <person name="Ola A."/>
            <person name="Ogura Y."/>
            <person name="Katsura K."/>
            <person name="Hayashi T."/>
        </authorList>
    </citation>
    <scope>NUCLEOTIDE SEQUENCE</scope>
    <source>
        <strain evidence="9">KCTC 52305</strain>
    </source>
</reference>
<dbReference type="RefSeq" id="WP_128562498.1">
    <property type="nucleotide sequence ID" value="NZ_BPQH01000009.1"/>
</dbReference>
<keyword evidence="5 7" id="KW-0472">Membrane</keyword>
<evidence type="ECO:0000259" key="8">
    <source>
        <dbReference type="Pfam" id="PF02706"/>
    </source>
</evidence>
<dbReference type="PANTHER" id="PTHR32309">
    <property type="entry name" value="TYROSINE-PROTEIN KINASE"/>
    <property type="match status" value="1"/>
</dbReference>
<protein>
    <recommendedName>
        <fullName evidence="8">Polysaccharide chain length determinant N-terminal domain-containing protein</fullName>
    </recommendedName>
</protein>
<evidence type="ECO:0000256" key="1">
    <source>
        <dbReference type="ARBA" id="ARBA00004651"/>
    </source>
</evidence>
<proteinExistence type="predicted"/>
<name>A0ABQ4QYB2_9HYPH</name>
<dbReference type="InterPro" id="IPR050445">
    <property type="entry name" value="Bact_polysacc_biosynth/exp"/>
</dbReference>
<dbReference type="InterPro" id="IPR003856">
    <property type="entry name" value="LPS_length_determ_N"/>
</dbReference>
<evidence type="ECO:0000313" key="10">
    <source>
        <dbReference type="Proteomes" id="UP001055167"/>
    </source>
</evidence>
<keyword evidence="4 7" id="KW-1133">Transmembrane helix</keyword>
<keyword evidence="3 7" id="KW-0812">Transmembrane</keyword>
<reference evidence="9" key="1">
    <citation type="journal article" date="2021" name="Front. Microbiol.">
        <title>Comprehensive Comparative Genomics and Phenotyping of Methylobacterium Species.</title>
        <authorList>
            <person name="Alessa O."/>
            <person name="Ogura Y."/>
            <person name="Fujitani Y."/>
            <person name="Takami H."/>
            <person name="Hayashi T."/>
            <person name="Sahin N."/>
            <person name="Tani A."/>
        </authorList>
    </citation>
    <scope>NUCLEOTIDE SEQUENCE</scope>
    <source>
        <strain evidence="9">KCTC 52305</strain>
    </source>
</reference>
<feature type="region of interest" description="Disordered" evidence="6">
    <location>
        <begin position="264"/>
        <end position="293"/>
    </location>
</feature>
<accession>A0ABQ4QYB2</accession>
<gene>
    <name evidence="9" type="ORF">OPKNFCMD_3032</name>
</gene>
<dbReference type="SUPFAM" id="SSF52540">
    <property type="entry name" value="P-loop containing nucleoside triphosphate hydrolases"/>
    <property type="match status" value="1"/>
</dbReference>
<keyword evidence="10" id="KW-1185">Reference proteome</keyword>
<evidence type="ECO:0000256" key="5">
    <source>
        <dbReference type="ARBA" id="ARBA00023136"/>
    </source>
</evidence>
<dbReference type="Proteomes" id="UP001055167">
    <property type="component" value="Unassembled WGS sequence"/>
</dbReference>
<comment type="caution">
    <text evidence="9">The sequence shown here is derived from an EMBL/GenBank/DDBJ whole genome shotgun (WGS) entry which is preliminary data.</text>
</comment>